<dbReference type="EMBL" id="JAMTCK010000011">
    <property type="protein sequence ID" value="MCP2167704.1"/>
    <property type="molecule type" value="Genomic_DNA"/>
</dbReference>
<gene>
    <name evidence="1" type="ORF">LX83_004577</name>
</gene>
<organism evidence="1 2">
    <name type="scientific">Goodfellowiella coeruleoviolacea</name>
    <dbReference type="NCBI Taxonomy" id="334858"/>
    <lineage>
        <taxon>Bacteria</taxon>
        <taxon>Bacillati</taxon>
        <taxon>Actinomycetota</taxon>
        <taxon>Actinomycetes</taxon>
        <taxon>Pseudonocardiales</taxon>
        <taxon>Pseudonocardiaceae</taxon>
        <taxon>Goodfellowiella</taxon>
    </lineage>
</organism>
<proteinExistence type="predicted"/>
<keyword evidence="2" id="KW-1185">Reference proteome</keyword>
<sequence length="222" mass="23349">MTNSRDPGPTSGQSRWVDLSAGRFHYRAWGGGRTDGISAVLLHSSAGSSASWSRVGAALAAARSHHWSTRRGDSGEFLVRAYHLARALLTRVGEHHLAWLVADRALTPAAQSPDPLLMASCAWHTGTALLFLGHFRECRDHTVAAARHLSAEAPTASADLALWGALHVLAAEAAAGAQDVPDCQALVAVAAEAARQLPADRETTGVWFGADLDRLVALAGIA</sequence>
<dbReference type="InterPro" id="IPR029058">
    <property type="entry name" value="AB_hydrolase_fold"/>
</dbReference>
<comment type="caution">
    <text evidence="1">The sequence shown here is derived from an EMBL/GenBank/DDBJ whole genome shotgun (WGS) entry which is preliminary data.</text>
</comment>
<dbReference type="SUPFAM" id="SSF53474">
    <property type="entry name" value="alpha/beta-Hydrolases"/>
    <property type="match status" value="1"/>
</dbReference>
<reference evidence="1" key="1">
    <citation type="submission" date="2022-06" db="EMBL/GenBank/DDBJ databases">
        <title>Genomic Encyclopedia of Archaeal and Bacterial Type Strains, Phase II (KMG-II): from individual species to whole genera.</title>
        <authorList>
            <person name="Goeker M."/>
        </authorList>
    </citation>
    <scope>NUCLEOTIDE SEQUENCE</scope>
    <source>
        <strain evidence="1">DSM 43935</strain>
    </source>
</reference>
<name>A0AAE3KIS6_9PSEU</name>
<evidence type="ECO:0000313" key="2">
    <source>
        <dbReference type="Proteomes" id="UP001206128"/>
    </source>
</evidence>
<accession>A0AAE3KIS6</accession>
<dbReference type="RefSeq" id="WP_253774839.1">
    <property type="nucleotide sequence ID" value="NZ_JAMTCK010000011.1"/>
</dbReference>
<protein>
    <submittedName>
        <fullName evidence="1">Uncharacterized protein</fullName>
    </submittedName>
</protein>
<dbReference type="AlphaFoldDB" id="A0AAE3KIS6"/>
<dbReference type="Proteomes" id="UP001206128">
    <property type="component" value="Unassembled WGS sequence"/>
</dbReference>
<dbReference type="Gene3D" id="3.40.50.1820">
    <property type="entry name" value="alpha/beta hydrolase"/>
    <property type="match status" value="1"/>
</dbReference>
<evidence type="ECO:0000313" key="1">
    <source>
        <dbReference type="EMBL" id="MCP2167704.1"/>
    </source>
</evidence>